<keyword evidence="4" id="KW-1185">Reference proteome</keyword>
<proteinExistence type="predicted"/>
<comment type="caution">
    <text evidence="3">The sequence shown here is derived from an EMBL/GenBank/DDBJ whole genome shotgun (WGS) entry which is preliminary data.</text>
</comment>
<sequence>MNMTSRLPPPSPIGKCSTSSIPTFQRTNSASKIPINNYDGSRWKIRFEDIEQKRKLLLTENVKLMRHNEDIQKKYTDLQEKHEQLETELFEKNEEFMKLTTASKNLYREYETLKNQYDIETGAMSSALQDASQWYKQNKELKRRTLLLLDRDAVDEGVDAGDATPDADIENLNRTIKNLSNEVATLQTEVECLKQIEFVTTEENIRLSEELEQEKANTQNLIQELNVLRKENEQLVRISEMTKKEIQDLKELEESRKNEFDVLRKEAGDYKRERNVLAHQSTLLMNGISADNVENCIALLKEVEELKRTQEEERIKYEEEINALQEKLETQSNNSQIEVLEEKLKLVECELQTATERAERAEKEVDELKKTPIAPPPPPPPLPVLPSEPPVVPLRVKRRSRINLVESTEVKPSDVDDTMTKKVGTPGVNEDIINAIKEGKFTLKKTKSQCKRDKDSSKTVSELLNILGSLRRAPKKRQSLIVNESKS</sequence>
<evidence type="ECO:0000256" key="2">
    <source>
        <dbReference type="SAM" id="MobiDB-lite"/>
    </source>
</evidence>
<dbReference type="GO" id="GO:0048812">
    <property type="term" value="P:neuron projection morphogenesis"/>
    <property type="evidence" value="ECO:0007669"/>
    <property type="project" value="TreeGrafter"/>
</dbReference>
<dbReference type="InterPro" id="IPR024849">
    <property type="entry name" value="Shootin-1"/>
</dbReference>
<protein>
    <recommendedName>
        <fullName evidence="5">Shootin-1</fullName>
    </recommendedName>
</protein>
<feature type="region of interest" description="Disordered" evidence="2">
    <location>
        <begin position="1"/>
        <end position="20"/>
    </location>
</feature>
<name>A0AAW1UBJ3_9CUCU</name>
<dbReference type="GO" id="GO:0044295">
    <property type="term" value="C:axonal growth cone"/>
    <property type="evidence" value="ECO:0007669"/>
    <property type="project" value="TreeGrafter"/>
</dbReference>
<gene>
    <name evidence="3" type="ORF">WA026_008545</name>
</gene>
<dbReference type="PANTHER" id="PTHR46606:SF5">
    <property type="entry name" value="SHOOTIN-1"/>
    <property type="match status" value="1"/>
</dbReference>
<keyword evidence="1" id="KW-0175">Coiled coil</keyword>
<dbReference type="GO" id="GO:0005737">
    <property type="term" value="C:cytoplasm"/>
    <property type="evidence" value="ECO:0007669"/>
    <property type="project" value="TreeGrafter"/>
</dbReference>
<organism evidence="3 4">
    <name type="scientific">Henosepilachna vigintioctopunctata</name>
    <dbReference type="NCBI Taxonomy" id="420089"/>
    <lineage>
        <taxon>Eukaryota</taxon>
        <taxon>Metazoa</taxon>
        <taxon>Ecdysozoa</taxon>
        <taxon>Arthropoda</taxon>
        <taxon>Hexapoda</taxon>
        <taxon>Insecta</taxon>
        <taxon>Pterygota</taxon>
        <taxon>Neoptera</taxon>
        <taxon>Endopterygota</taxon>
        <taxon>Coleoptera</taxon>
        <taxon>Polyphaga</taxon>
        <taxon>Cucujiformia</taxon>
        <taxon>Coccinelloidea</taxon>
        <taxon>Coccinellidae</taxon>
        <taxon>Epilachninae</taxon>
        <taxon>Epilachnini</taxon>
        <taxon>Henosepilachna</taxon>
    </lineage>
</organism>
<dbReference type="GO" id="GO:2001224">
    <property type="term" value="P:positive regulation of neuron migration"/>
    <property type="evidence" value="ECO:0007669"/>
    <property type="project" value="TreeGrafter"/>
</dbReference>
<evidence type="ECO:0000256" key="1">
    <source>
        <dbReference type="SAM" id="Coils"/>
    </source>
</evidence>
<feature type="region of interest" description="Disordered" evidence="2">
    <location>
        <begin position="363"/>
        <end position="387"/>
    </location>
</feature>
<reference evidence="3 4" key="1">
    <citation type="submission" date="2023-03" db="EMBL/GenBank/DDBJ databases">
        <title>Genome insight into feeding habits of ladybird beetles.</title>
        <authorList>
            <person name="Li H.-S."/>
            <person name="Huang Y.-H."/>
            <person name="Pang H."/>
        </authorList>
    </citation>
    <scope>NUCLEOTIDE SEQUENCE [LARGE SCALE GENOMIC DNA]</scope>
    <source>
        <strain evidence="3">SYSU_2023b</strain>
        <tissue evidence="3">Whole body</tissue>
    </source>
</reference>
<feature type="coiled-coil region" evidence="1">
    <location>
        <begin position="61"/>
        <end position="95"/>
    </location>
</feature>
<accession>A0AAW1UBJ3</accession>
<evidence type="ECO:0008006" key="5">
    <source>
        <dbReference type="Google" id="ProtNLM"/>
    </source>
</evidence>
<feature type="coiled-coil region" evidence="1">
    <location>
        <begin position="169"/>
        <end position="266"/>
    </location>
</feature>
<evidence type="ECO:0000313" key="3">
    <source>
        <dbReference type="EMBL" id="KAK9880028.1"/>
    </source>
</evidence>
<evidence type="ECO:0000313" key="4">
    <source>
        <dbReference type="Proteomes" id="UP001431783"/>
    </source>
</evidence>
<dbReference type="Proteomes" id="UP001431783">
    <property type="component" value="Unassembled WGS sequence"/>
</dbReference>
<feature type="compositionally biased region" description="Pro residues" evidence="2">
    <location>
        <begin position="373"/>
        <end position="387"/>
    </location>
</feature>
<dbReference type="GO" id="GO:0031252">
    <property type="term" value="C:cell leading edge"/>
    <property type="evidence" value="ECO:0007669"/>
    <property type="project" value="TreeGrafter"/>
</dbReference>
<dbReference type="EMBL" id="JARQZJ010000063">
    <property type="protein sequence ID" value="KAK9880028.1"/>
    <property type="molecule type" value="Genomic_DNA"/>
</dbReference>
<dbReference type="PANTHER" id="PTHR46606">
    <property type="entry name" value="SHOOTIN-1"/>
    <property type="match status" value="1"/>
</dbReference>
<dbReference type="AlphaFoldDB" id="A0AAW1UBJ3"/>